<dbReference type="SMART" id="SM00582">
    <property type="entry name" value="RPR"/>
    <property type="match status" value="1"/>
</dbReference>
<gene>
    <name evidence="4" type="ORF">DH2020_046223</name>
</gene>
<dbReference type="PANTHER" id="PTHR12550">
    <property type="entry name" value="HEPATOMA-DERIVED GROWTH FACTOR-RELATED"/>
    <property type="match status" value="1"/>
</dbReference>
<organism evidence="4 5">
    <name type="scientific">Rehmannia glutinosa</name>
    <name type="common">Chinese foxglove</name>
    <dbReference type="NCBI Taxonomy" id="99300"/>
    <lineage>
        <taxon>Eukaryota</taxon>
        <taxon>Viridiplantae</taxon>
        <taxon>Streptophyta</taxon>
        <taxon>Embryophyta</taxon>
        <taxon>Tracheophyta</taxon>
        <taxon>Spermatophyta</taxon>
        <taxon>Magnoliopsida</taxon>
        <taxon>eudicotyledons</taxon>
        <taxon>Gunneridae</taxon>
        <taxon>Pentapetalae</taxon>
        <taxon>asterids</taxon>
        <taxon>lamiids</taxon>
        <taxon>Lamiales</taxon>
        <taxon>Orobanchaceae</taxon>
        <taxon>Rehmannieae</taxon>
        <taxon>Rehmannia</taxon>
    </lineage>
</organism>
<evidence type="ECO:0000259" key="3">
    <source>
        <dbReference type="PROSITE" id="PS51391"/>
    </source>
</evidence>
<keyword evidence="1" id="KW-0507">mRNA processing</keyword>
<dbReference type="Proteomes" id="UP001318860">
    <property type="component" value="Unassembled WGS sequence"/>
</dbReference>
<feature type="compositionally biased region" description="Polar residues" evidence="2">
    <location>
        <begin position="1327"/>
        <end position="1342"/>
    </location>
</feature>
<evidence type="ECO:0000256" key="1">
    <source>
        <dbReference type="ARBA" id="ARBA00022664"/>
    </source>
</evidence>
<accession>A0ABR0UCT3</accession>
<sequence length="1577" mass="173378">MAPSRRKGANKATAAAGRRKWKVGDLVLAKVKGFPAWPATAIGTDNLADRDRLHCFGCVFDWSMRLILGYYASCETQVKNKWPFHGTFEIAVYLLEITSVTVLLTSCSYFYPTGKSSGCNNYCFTHFPVVRGNEEILEKAFQGALVGILCSSYEYLKQAFRIDLALDASKDFNFIAFCNPADVEEFTEEKKVYLLGKRRGKGSDFVCALKEIIECFEKLKKHDQVTSDNLTEETIITNENNSDESLTKSVNDEGPITVKQRSSGATNDLNSLTEAAVAAAADDALHDEEMQLEEAQSNSGFTETRVYSTRSKTDATQSRNIGAQRKVSARRLRSSSRVDASARQNLMLPSINNTRSSRRLGSNPLQDRSLRRSRRIMKSFDGSEGHNVNSPDSVSSDSIEENDSEIMTVDSDALSFNDGSSVDSGCKLVGEEPFNEFNEGETELSDRLDFQTNVTIIKKKRKPNRKRQRSDIVPEAKLDEVISESEVRKTESVSPNHKEKMAERYVKENGDEHLPLVKRARARMGRPSPAVVEEGTLVHEEEKTLEVSESFAVQSSGPLSCNVNAPADGESVPNKEGPGKPQYWETRKNLVDGEGTLVHEEEKTLEVSESFAVQSPGPPSCNADAPAVGESVPNKGGPGDSCLLHASPARKPQYLETRKNFVDGEAALPPSKRLHRALEAMSANVAEDIQRASSSPTVNARTNGRSSSTEYSEPSVGEKDGIGLGSGLMEDHNSGDSQSSASESCVGLNMKVPENDGIAFAMVSDSGKTSCCADSSNTEICQDSFEHAQGADNKRSPSIGGKMSQLDCNPPCLIMPLDGCKVEPSELEEAAKRSDPAMPQMNSDSILVEEIAGVSSNTSKDILMDSSDGGGDETHKKKQLCLSEDNQDNQRPEFVGDARPAPTNSNVVPATSPMKVLTSGLHSNSVSKDHLEDRIVSVTQSSSLTDGLDYVARASPHRPSMNNNFVSDNHSYIEKNSSCSNVQSHLEKAKLTGKLSSKQEFLLSFEAIIRSLTRTKESIGRATRIAIDCAKSGLATKVVEKLAHNLESESSPHRKVDLFFLVDSITQCSGGMKGDAGIYPSAIQAVLPRLLLAAAPPGGSFYENHRQCLKVLRVWLERKILPESILRHHIRELDALYNPHVTGGSRRSCRFERPFDDPIREMQGMCVDEYGSNSSIQLPGFCMPPLVRDDDIGSDSDGESFEAVTPEHNVENLDGEMNLIAAVEKRSHILEDVDGELEMEDVAPSCEVEITSTSNIDQTNCTQRSHRQSDNHYGAPFASQQPKDTQLISAPLPRSPPPPPPPTSPPPPPPPPHPRPPSGFPPPVLDSVSNVPDSKVYPSSQEPRAKQPFSPRVKSRPLDAVHHHVHENKDSEAQLPRQMRYCSNACPLSEQATSEFSGRASNVFQPVDGGKGFHLRPPHPAPSNQFLYVQEQRIQSQRDIPPPPHPNRFHTRNAENGNFYRDHDRNKFAQRDNIGEHWRPPLPSISGQYYHNVSRMTHAPMSHNGPPREPVGPNNRWNFPPRSMNHRQFNPYRPPSEGPIPVANRALGLLLPKEKDALLVPPIVYMDVAVLSAVTYE</sequence>
<feature type="region of interest" description="Disordered" evidence="2">
    <location>
        <begin position="1257"/>
        <end position="1353"/>
    </location>
</feature>
<dbReference type="Pfam" id="PF04818">
    <property type="entry name" value="CID"/>
    <property type="match status" value="1"/>
</dbReference>
<dbReference type="Gene3D" id="1.25.40.90">
    <property type="match status" value="1"/>
</dbReference>
<proteinExistence type="predicted"/>
<dbReference type="EMBL" id="JABTTQ020003097">
    <property type="protein sequence ID" value="KAK6120093.1"/>
    <property type="molecule type" value="Genomic_DNA"/>
</dbReference>
<dbReference type="InterPro" id="IPR008942">
    <property type="entry name" value="ENTH_VHS"/>
</dbReference>
<feature type="compositionally biased region" description="Polar residues" evidence="2">
    <location>
        <begin position="238"/>
        <end position="249"/>
    </location>
</feature>
<feature type="region of interest" description="Disordered" evidence="2">
    <location>
        <begin position="292"/>
        <end position="401"/>
    </location>
</feature>
<feature type="region of interest" description="Disordered" evidence="2">
    <location>
        <begin position="857"/>
        <end position="910"/>
    </location>
</feature>
<feature type="compositionally biased region" description="Polar residues" evidence="2">
    <location>
        <begin position="294"/>
        <end position="321"/>
    </location>
</feature>
<feature type="compositionally biased region" description="Polar residues" evidence="2">
    <location>
        <begin position="1278"/>
        <end position="1288"/>
    </location>
</feature>
<feature type="region of interest" description="Disordered" evidence="2">
    <location>
        <begin position="687"/>
        <end position="744"/>
    </location>
</feature>
<name>A0ABR0UCT3_REHGL</name>
<dbReference type="InterPro" id="IPR006569">
    <property type="entry name" value="CID_dom"/>
</dbReference>
<feature type="domain" description="CID" evidence="3">
    <location>
        <begin position="997"/>
        <end position="1137"/>
    </location>
</feature>
<feature type="compositionally biased region" description="Low complexity" evidence="2">
    <location>
        <begin position="387"/>
        <end position="397"/>
    </location>
</feature>
<comment type="caution">
    <text evidence="4">The sequence shown here is derived from an EMBL/GenBank/DDBJ whole genome shotgun (WGS) entry which is preliminary data.</text>
</comment>
<dbReference type="PROSITE" id="PS51391">
    <property type="entry name" value="CID"/>
    <property type="match status" value="1"/>
</dbReference>
<reference evidence="4 5" key="1">
    <citation type="journal article" date="2021" name="Comput. Struct. Biotechnol. J.">
        <title>De novo genome assembly of the potent medicinal plant Rehmannia glutinosa using nanopore technology.</title>
        <authorList>
            <person name="Ma L."/>
            <person name="Dong C."/>
            <person name="Song C."/>
            <person name="Wang X."/>
            <person name="Zheng X."/>
            <person name="Niu Y."/>
            <person name="Chen S."/>
            <person name="Feng W."/>
        </authorList>
    </citation>
    <scope>NUCLEOTIDE SEQUENCE [LARGE SCALE GENOMIC DNA]</scope>
    <source>
        <strain evidence="4">DH-2019</strain>
    </source>
</reference>
<evidence type="ECO:0000313" key="5">
    <source>
        <dbReference type="Proteomes" id="UP001318860"/>
    </source>
</evidence>
<feature type="region of interest" description="Disordered" evidence="2">
    <location>
        <begin position="564"/>
        <end position="585"/>
    </location>
</feature>
<feature type="compositionally biased region" description="Pro residues" evidence="2">
    <location>
        <begin position="1293"/>
        <end position="1324"/>
    </location>
</feature>
<keyword evidence="5" id="KW-1185">Reference proteome</keyword>
<dbReference type="PANTHER" id="PTHR12550:SF49">
    <property type="entry name" value="PROTEIN HUA2-LIKE 2-RELATED"/>
    <property type="match status" value="1"/>
</dbReference>
<dbReference type="SUPFAM" id="SSF63748">
    <property type="entry name" value="Tudor/PWWP/MBT"/>
    <property type="match status" value="1"/>
</dbReference>
<feature type="compositionally biased region" description="Polar residues" evidence="2">
    <location>
        <begin position="350"/>
        <end position="366"/>
    </location>
</feature>
<evidence type="ECO:0000256" key="2">
    <source>
        <dbReference type="SAM" id="MobiDB-lite"/>
    </source>
</evidence>
<protein>
    <recommendedName>
        <fullName evidence="3">CID domain-containing protein</fullName>
    </recommendedName>
</protein>
<evidence type="ECO:0000313" key="4">
    <source>
        <dbReference type="EMBL" id="KAK6120093.1"/>
    </source>
</evidence>
<feature type="region of interest" description="Disordered" evidence="2">
    <location>
        <begin position="238"/>
        <end position="267"/>
    </location>
</feature>
<feature type="compositionally biased region" description="Polar residues" evidence="2">
    <location>
        <begin position="691"/>
        <end position="712"/>
    </location>
</feature>
<feature type="region of interest" description="Disordered" evidence="2">
    <location>
        <begin position="607"/>
        <end position="639"/>
    </location>
</feature>
<dbReference type="Gene3D" id="2.30.30.140">
    <property type="match status" value="1"/>
</dbReference>